<evidence type="ECO:0000256" key="1">
    <source>
        <dbReference type="SAM" id="MobiDB-lite"/>
    </source>
</evidence>
<accession>A0A2P6NLG6</accession>
<protein>
    <submittedName>
        <fullName evidence="2">Uncharacterized protein</fullName>
    </submittedName>
</protein>
<organism evidence="2 3">
    <name type="scientific">Planoprotostelium fungivorum</name>
    <dbReference type="NCBI Taxonomy" id="1890364"/>
    <lineage>
        <taxon>Eukaryota</taxon>
        <taxon>Amoebozoa</taxon>
        <taxon>Evosea</taxon>
        <taxon>Variosea</taxon>
        <taxon>Cavosteliida</taxon>
        <taxon>Cavosteliaceae</taxon>
        <taxon>Planoprotostelium</taxon>
    </lineage>
</organism>
<dbReference type="InParanoid" id="A0A2P6NLG6"/>
<name>A0A2P6NLG6_9EUKA</name>
<proteinExistence type="predicted"/>
<feature type="region of interest" description="Disordered" evidence="1">
    <location>
        <begin position="50"/>
        <end position="85"/>
    </location>
</feature>
<dbReference type="AlphaFoldDB" id="A0A2P6NLG6"/>
<sequence length="85" mass="9949">METLTSRLLSLSQAIVKAERVVHTSENNRRSNRHENIVKLFGEEIRDHVLMPPPKTIPTRRRRSIRPTREPTLRARSRSAPPVRF</sequence>
<evidence type="ECO:0000313" key="2">
    <source>
        <dbReference type="EMBL" id="PRP84762.1"/>
    </source>
</evidence>
<keyword evidence="3" id="KW-1185">Reference proteome</keyword>
<reference evidence="2 3" key="1">
    <citation type="journal article" date="2018" name="Genome Biol. Evol.">
        <title>Multiple Roots of Fruiting Body Formation in Amoebozoa.</title>
        <authorList>
            <person name="Hillmann F."/>
            <person name="Forbes G."/>
            <person name="Novohradska S."/>
            <person name="Ferling I."/>
            <person name="Riege K."/>
            <person name="Groth M."/>
            <person name="Westermann M."/>
            <person name="Marz M."/>
            <person name="Spaller T."/>
            <person name="Winckler T."/>
            <person name="Schaap P."/>
            <person name="Glockner G."/>
        </authorList>
    </citation>
    <scope>NUCLEOTIDE SEQUENCE [LARGE SCALE GENOMIC DNA]</scope>
    <source>
        <strain evidence="2 3">Jena</strain>
    </source>
</reference>
<dbReference type="Proteomes" id="UP000241769">
    <property type="component" value="Unassembled WGS sequence"/>
</dbReference>
<dbReference type="EMBL" id="MDYQ01000057">
    <property type="protein sequence ID" value="PRP84762.1"/>
    <property type="molecule type" value="Genomic_DNA"/>
</dbReference>
<comment type="caution">
    <text evidence="2">The sequence shown here is derived from an EMBL/GenBank/DDBJ whole genome shotgun (WGS) entry which is preliminary data.</text>
</comment>
<evidence type="ECO:0000313" key="3">
    <source>
        <dbReference type="Proteomes" id="UP000241769"/>
    </source>
</evidence>
<gene>
    <name evidence="2" type="ORF">PROFUN_07864</name>
</gene>